<dbReference type="InterPro" id="IPR022642">
    <property type="entry name" value="CheR_C"/>
</dbReference>
<dbReference type="SMART" id="SM00138">
    <property type="entry name" value="MeTrc"/>
    <property type="match status" value="1"/>
</dbReference>
<dbReference type="EC" id="2.1.1.80" evidence="5"/>
<dbReference type="CDD" id="cd02440">
    <property type="entry name" value="AdoMet_MTases"/>
    <property type="match status" value="1"/>
</dbReference>
<organism evidence="5">
    <name type="scientific">hydrothermal vent metagenome</name>
    <dbReference type="NCBI Taxonomy" id="652676"/>
    <lineage>
        <taxon>unclassified sequences</taxon>
        <taxon>metagenomes</taxon>
        <taxon>ecological metagenomes</taxon>
    </lineage>
</organism>
<dbReference type="SMART" id="SM00028">
    <property type="entry name" value="TPR"/>
    <property type="match status" value="2"/>
</dbReference>
<dbReference type="GO" id="GO:0032259">
    <property type="term" value="P:methylation"/>
    <property type="evidence" value="ECO:0007669"/>
    <property type="project" value="UniProtKB-KW"/>
</dbReference>
<dbReference type="PROSITE" id="PS50123">
    <property type="entry name" value="CHER"/>
    <property type="match status" value="1"/>
</dbReference>
<dbReference type="InterPro" id="IPR050903">
    <property type="entry name" value="Bact_Chemotaxis_MeTrfase"/>
</dbReference>
<protein>
    <submittedName>
        <fullName evidence="5">Chemotaxis protein methyltransferase CheR</fullName>
        <ecNumber evidence="5">2.1.1.80</ecNumber>
    </submittedName>
</protein>
<dbReference type="InterPro" id="IPR019734">
    <property type="entry name" value="TPR_rpt"/>
</dbReference>
<dbReference type="InterPro" id="IPR011990">
    <property type="entry name" value="TPR-like_helical_dom_sf"/>
</dbReference>
<dbReference type="Pfam" id="PF01739">
    <property type="entry name" value="CheR"/>
    <property type="match status" value="1"/>
</dbReference>
<gene>
    <name evidence="5" type="ORF">MNBD_DELTA04-4</name>
</gene>
<evidence type="ECO:0000256" key="2">
    <source>
        <dbReference type="ARBA" id="ARBA00022679"/>
    </source>
</evidence>
<evidence type="ECO:0000256" key="1">
    <source>
        <dbReference type="ARBA" id="ARBA00022603"/>
    </source>
</evidence>
<dbReference type="PANTHER" id="PTHR24422">
    <property type="entry name" value="CHEMOTAXIS PROTEIN METHYLTRANSFERASE"/>
    <property type="match status" value="1"/>
</dbReference>
<reference evidence="5" key="1">
    <citation type="submission" date="2018-06" db="EMBL/GenBank/DDBJ databases">
        <authorList>
            <person name="Zhirakovskaya E."/>
        </authorList>
    </citation>
    <scope>NUCLEOTIDE SEQUENCE</scope>
</reference>
<dbReference type="EMBL" id="UOEY01000106">
    <property type="protein sequence ID" value="VAW40632.1"/>
    <property type="molecule type" value="Genomic_DNA"/>
</dbReference>
<proteinExistence type="predicted"/>
<dbReference type="SUPFAM" id="SSF48452">
    <property type="entry name" value="TPR-like"/>
    <property type="match status" value="1"/>
</dbReference>
<dbReference type="AlphaFoldDB" id="A0A3B0VNH0"/>
<keyword evidence="3" id="KW-0949">S-adenosyl-L-methionine</keyword>
<dbReference type="SUPFAM" id="SSF53335">
    <property type="entry name" value="S-adenosyl-L-methionine-dependent methyltransferases"/>
    <property type="match status" value="1"/>
</dbReference>
<dbReference type="PANTHER" id="PTHR24422:SF19">
    <property type="entry name" value="CHEMOTAXIS PROTEIN METHYLTRANSFERASE"/>
    <property type="match status" value="1"/>
</dbReference>
<sequence>MKSAKKKIADSLERSIGLAITTIGDSTFERAVNSRMKALGIAEVDAYAEKFSASTVELRQLIEEIVIPETWFFRDQAPFTLLGEHVLKSGKFQQQYVFRILSLPCSTGEEPYSIAMTLLLAGLPPSCFYIDAVDVSERVLALARRAVYRKNSFRSRDLAFRQRFFHKTDQGFELDKTVRKKVRFLKGNILHPAFMAGLGHYDVVFCRNVLIYFSEEAQQQAISALYHLLMPGGLLFTGHAESGLFFGDRFVAAARSRAFAFYKKESAAAAAARQKEASDNTGEGSLLAPSLPAVRKSKPVFDQPAAKPAGRDEEFNLVRQLADEGKLEEAARRSEKYLLEHDPSARWYYLLGIIRDSEGQSAEALKLFRKAVYLDPGHAESLLQLALLAERAGDRAGAANYKRRAKRLQEGG</sequence>
<feature type="domain" description="CheR-type methyltransferase" evidence="4">
    <location>
        <begin position="1"/>
        <end position="242"/>
    </location>
</feature>
<keyword evidence="1 5" id="KW-0489">Methyltransferase</keyword>
<name>A0A3B0VNH0_9ZZZZ</name>
<dbReference type="Gene3D" id="3.40.50.150">
    <property type="entry name" value="Vaccinia Virus protein VP39"/>
    <property type="match status" value="1"/>
</dbReference>
<dbReference type="InterPro" id="IPR029063">
    <property type="entry name" value="SAM-dependent_MTases_sf"/>
</dbReference>
<dbReference type="Gene3D" id="1.25.40.10">
    <property type="entry name" value="Tetratricopeptide repeat domain"/>
    <property type="match status" value="1"/>
</dbReference>
<keyword evidence="2 5" id="KW-0808">Transferase</keyword>
<accession>A0A3B0VNH0</accession>
<dbReference type="GO" id="GO:0008983">
    <property type="term" value="F:protein-glutamate O-methyltransferase activity"/>
    <property type="evidence" value="ECO:0007669"/>
    <property type="project" value="UniProtKB-EC"/>
</dbReference>
<evidence type="ECO:0000313" key="5">
    <source>
        <dbReference type="EMBL" id="VAW40632.1"/>
    </source>
</evidence>
<dbReference type="InterPro" id="IPR000780">
    <property type="entry name" value="CheR_MeTrfase"/>
</dbReference>
<dbReference type="PROSITE" id="PS50005">
    <property type="entry name" value="TPR"/>
    <property type="match status" value="1"/>
</dbReference>
<evidence type="ECO:0000259" key="4">
    <source>
        <dbReference type="PROSITE" id="PS50123"/>
    </source>
</evidence>
<dbReference type="PRINTS" id="PR00996">
    <property type="entry name" value="CHERMTFRASE"/>
</dbReference>
<evidence type="ECO:0000256" key="3">
    <source>
        <dbReference type="ARBA" id="ARBA00022691"/>
    </source>
</evidence>